<reference evidence="1 2" key="1">
    <citation type="submission" date="2021-05" db="EMBL/GenBank/DDBJ databases">
        <title>The draft genome of Geobacter chapellei DSM 13688.</title>
        <authorList>
            <person name="Xu Z."/>
            <person name="Masuda Y."/>
            <person name="Itoh H."/>
            <person name="Senoo K."/>
        </authorList>
    </citation>
    <scope>NUCLEOTIDE SEQUENCE [LARGE SCALE GENOMIC DNA]</scope>
    <source>
        <strain evidence="1 2">DSM 13688</strain>
    </source>
</reference>
<comment type="caution">
    <text evidence="1">The sequence shown here is derived from an EMBL/GenBank/DDBJ whole genome shotgun (WGS) entry which is preliminary data.</text>
</comment>
<keyword evidence="2" id="KW-1185">Reference proteome</keyword>
<proteinExistence type="predicted"/>
<evidence type="ECO:0000313" key="2">
    <source>
        <dbReference type="Proteomes" id="UP000784128"/>
    </source>
</evidence>
<dbReference type="EMBL" id="JAHDYS010000010">
    <property type="protein sequence ID" value="MBT1072428.1"/>
    <property type="molecule type" value="Genomic_DNA"/>
</dbReference>
<evidence type="ECO:0000313" key="1">
    <source>
        <dbReference type="EMBL" id="MBT1072428.1"/>
    </source>
</evidence>
<accession>A0ABS5U9W7</accession>
<dbReference type="Proteomes" id="UP000784128">
    <property type="component" value="Unassembled WGS sequence"/>
</dbReference>
<organism evidence="1 2">
    <name type="scientific">Pelotalea chapellei</name>
    <dbReference type="NCBI Taxonomy" id="44671"/>
    <lineage>
        <taxon>Bacteria</taxon>
        <taxon>Pseudomonadati</taxon>
        <taxon>Thermodesulfobacteriota</taxon>
        <taxon>Desulfuromonadia</taxon>
        <taxon>Geobacterales</taxon>
        <taxon>Geobacteraceae</taxon>
        <taxon>Pelotalea</taxon>
    </lineage>
</organism>
<protein>
    <submittedName>
        <fullName evidence="1">YkgJ family cysteine cluster protein</fullName>
    </submittedName>
</protein>
<dbReference type="InterPro" id="IPR005358">
    <property type="entry name" value="Puta_zinc/iron-chelating_dom"/>
</dbReference>
<dbReference type="RefSeq" id="WP_214299370.1">
    <property type="nucleotide sequence ID" value="NZ_JAHDYS010000010.1"/>
</dbReference>
<dbReference type="Pfam" id="PF03692">
    <property type="entry name" value="CxxCxxCC"/>
    <property type="match status" value="1"/>
</dbReference>
<sequence length="174" mass="18750">MEPLLENYRQLVARVDALCQEIESILGKSITCSAGCSSCCTSISIFPVEAAALASGLKRLSAEDAATIHNHVTQAASGERCPLLHNNHCLLYQSRPIICRTHGLPILFMEEGQQRVDCCPRNDLEHTELTGSTVIDLERLNSVLVAVNALFISQTGAAAQSSERVTIAEAIEAC</sequence>
<gene>
    <name evidence="1" type="ORF">KJB30_11570</name>
</gene>
<name>A0ABS5U9W7_9BACT</name>